<evidence type="ECO:0000256" key="2">
    <source>
        <dbReference type="ARBA" id="ARBA00005556"/>
    </source>
</evidence>
<dbReference type="Proteomes" id="UP000015104">
    <property type="component" value="Unassembled WGS sequence"/>
</dbReference>
<keyword evidence="4" id="KW-0689">Ribosomal protein</keyword>
<evidence type="ECO:0000256" key="4">
    <source>
        <dbReference type="ARBA" id="ARBA00022980"/>
    </source>
</evidence>
<keyword evidence="5" id="KW-0496">Mitochondrion</keyword>
<proteinExistence type="inferred from homology"/>
<evidence type="ECO:0000256" key="1">
    <source>
        <dbReference type="ARBA" id="ARBA00004173"/>
    </source>
</evidence>
<keyword evidence="9" id="KW-1185">Reference proteome</keyword>
<evidence type="ECO:0000313" key="8">
    <source>
        <dbReference type="EnsemblMetazoa" id="tetur10g03370.1"/>
    </source>
</evidence>
<evidence type="ECO:0000256" key="3">
    <source>
        <dbReference type="ARBA" id="ARBA00022946"/>
    </source>
</evidence>
<dbReference type="AlphaFoldDB" id="T1KFJ6"/>
<protein>
    <recommendedName>
        <fullName evidence="7">Large ribosomal subunit protein mL42</fullName>
    </recommendedName>
</protein>
<dbReference type="STRING" id="32264.T1KFJ6"/>
<comment type="subcellular location">
    <subcellularLocation>
        <location evidence="1">Mitochondrion</location>
    </subcellularLocation>
</comment>
<dbReference type="HOGENOM" id="CLU_2416135_0_0_1"/>
<evidence type="ECO:0000313" key="9">
    <source>
        <dbReference type="Proteomes" id="UP000015104"/>
    </source>
</evidence>
<dbReference type="PANTHER" id="PTHR13450:SF4">
    <property type="entry name" value="LARGE RIBOSOMAL SUBUNIT PROTEIN ML42"/>
    <property type="match status" value="1"/>
</dbReference>
<evidence type="ECO:0000256" key="6">
    <source>
        <dbReference type="ARBA" id="ARBA00023274"/>
    </source>
</evidence>
<dbReference type="Pfam" id="PF10210">
    <property type="entry name" value="MRP-S32"/>
    <property type="match status" value="1"/>
</dbReference>
<dbReference type="EnsemblMetazoa" id="tetur10g03370.1">
    <property type="protein sequence ID" value="tetur10g03370.1"/>
    <property type="gene ID" value="tetur10g03370"/>
</dbReference>
<keyword evidence="6" id="KW-0687">Ribonucleoprotein</keyword>
<comment type="similarity">
    <text evidence="2">Belongs to the mitochondrion-specific ribosomal protein mL42 family.</text>
</comment>
<dbReference type="PANTHER" id="PTHR13450">
    <property type="entry name" value="MITOCHONDRIAL 39S RIBOSOMAL PROTEIN L42"/>
    <property type="match status" value="1"/>
</dbReference>
<reference evidence="8" key="2">
    <citation type="submission" date="2015-06" db="UniProtKB">
        <authorList>
            <consortium name="EnsemblMetazoa"/>
        </authorList>
    </citation>
    <scope>IDENTIFICATION</scope>
</reference>
<dbReference type="GO" id="GO:0005762">
    <property type="term" value="C:mitochondrial large ribosomal subunit"/>
    <property type="evidence" value="ECO:0007669"/>
    <property type="project" value="TreeGrafter"/>
</dbReference>
<dbReference type="InterPro" id="IPR019346">
    <property type="entry name" value="Ribosomal_mL42"/>
</dbReference>
<organism evidence="8 9">
    <name type="scientific">Tetranychus urticae</name>
    <name type="common">Two-spotted spider mite</name>
    <dbReference type="NCBI Taxonomy" id="32264"/>
    <lineage>
        <taxon>Eukaryota</taxon>
        <taxon>Metazoa</taxon>
        <taxon>Ecdysozoa</taxon>
        <taxon>Arthropoda</taxon>
        <taxon>Chelicerata</taxon>
        <taxon>Arachnida</taxon>
        <taxon>Acari</taxon>
        <taxon>Acariformes</taxon>
        <taxon>Trombidiformes</taxon>
        <taxon>Prostigmata</taxon>
        <taxon>Eleutherengona</taxon>
        <taxon>Raphignathae</taxon>
        <taxon>Tetranychoidea</taxon>
        <taxon>Tetranychidae</taxon>
        <taxon>Tetranychus</taxon>
    </lineage>
</organism>
<evidence type="ECO:0000256" key="5">
    <source>
        <dbReference type="ARBA" id="ARBA00023128"/>
    </source>
</evidence>
<evidence type="ECO:0000256" key="7">
    <source>
        <dbReference type="ARBA" id="ARBA00035189"/>
    </source>
</evidence>
<keyword evidence="3" id="KW-0809">Transit peptide</keyword>
<dbReference type="EMBL" id="CAEY01000037">
    <property type="status" value="NOT_ANNOTATED_CDS"/>
    <property type="molecule type" value="Genomic_DNA"/>
</dbReference>
<accession>T1KFJ6</accession>
<name>T1KFJ6_TETUR</name>
<sequence length="118" mass="14101">MIIIASLNGQIFPLRISLTDDGRTIVMYHPEPSFPYEHTKPLPVEEPKLKEEDSVLRVDLREDVDDIMFGRDLTAEELIRLTNQSRRFWREKDCHTRFFNRRKLKSKSIWDNKDREGI</sequence>
<reference evidence="9" key="1">
    <citation type="submission" date="2011-08" db="EMBL/GenBank/DDBJ databases">
        <authorList>
            <person name="Rombauts S."/>
        </authorList>
    </citation>
    <scope>NUCLEOTIDE SEQUENCE</scope>
    <source>
        <strain evidence="9">London</strain>
    </source>
</reference>